<dbReference type="RefSeq" id="WP_156204239.1">
    <property type="nucleotide sequence ID" value="NZ_CP046457.1"/>
</dbReference>
<dbReference type="PANTHER" id="PTHR40050">
    <property type="entry name" value="INNER SPORE COAT PROTEIN H"/>
    <property type="match status" value="1"/>
</dbReference>
<dbReference type="PANTHER" id="PTHR40050:SF1">
    <property type="entry name" value="INNER SPORE COAT PROTEIN H"/>
    <property type="match status" value="1"/>
</dbReference>
<dbReference type="Proteomes" id="UP000426444">
    <property type="component" value="Chromosome"/>
</dbReference>
<proteinExistence type="predicted"/>
<evidence type="ECO:0000313" key="1">
    <source>
        <dbReference type="EMBL" id="QGU00460.1"/>
    </source>
</evidence>
<keyword evidence="2" id="KW-1185">Reference proteome</keyword>
<evidence type="ECO:0000313" key="2">
    <source>
        <dbReference type="Proteomes" id="UP000426444"/>
    </source>
</evidence>
<dbReference type="AlphaFoldDB" id="A0A6I6DKH2"/>
<dbReference type="EMBL" id="CP046457">
    <property type="protein sequence ID" value="QGU00460.1"/>
    <property type="molecule type" value="Genomic_DNA"/>
</dbReference>
<name>A0A6I6DKH2_9FIRM</name>
<accession>A0A6I6DKH2</accession>
<dbReference type="KEGG" id="salq:SYNTR_1866"/>
<dbReference type="Pfam" id="PF08757">
    <property type="entry name" value="CotH"/>
    <property type="match status" value="1"/>
</dbReference>
<reference evidence="2" key="1">
    <citation type="journal article" date="2019" name="Microbiology">
        <title>Complete Genome Sequence of an Uncultured Bacterium of the Candidate Phylum Bipolaricaulota.</title>
        <authorList>
            <person name="Kadnikov V.V."/>
            <person name="Mardanov A.V."/>
            <person name="Beletsky A.V."/>
            <person name="Frank Y.A."/>
            <person name="Karnachuk O.V."/>
            <person name="Ravin N.V."/>
        </authorList>
    </citation>
    <scope>NUCLEOTIDE SEQUENCE [LARGE SCALE GENOMIC DNA]</scope>
</reference>
<gene>
    <name evidence="1" type="ORF">SYNTR_1866</name>
</gene>
<sequence length="572" mass="67292">MKKHVFILGPTILLLFAIVGVSYTDHGKESFDEKLIPLYLYAEDTALQRLYADPHANNRIDGYIKLGKDGEVLHLDGFRFRGNSARDQPKKSFNIIFDQEQDFLYGSNRMNLNATYTDPTMMREKLSMDMFLHLGQVAPRTRYFELHINDVFEGTYVQVERVDSDLLEYHGLHGRGTLVRDRFRQNIYKPEIDNYSMFAFDIDSVVDAEEFLKDNLDYRGNPNWDEVEELLRWVYNTPAGEEYYKGFIERFDIDYFIDWLAVHYLIGDVDFYADDYWLYKDHFDESSKWKVIPWDKDLTFGSHTRNTTANDYFFYEHPIKGGWNWNNELILKFLDTKDLRLMLFERIEELMNEVFTIDYFKTEIEYLEAIIGEQMQIEPSEENFHLHQANHHSTPKDFDYQVEALIDFVNLRYENLNRQLNPITDELVVIDVNDYDIGDTVFFTDAIGWVIAKFEITSIDEPGNVSISIKPHENSEHKGLNKVWNISSDGCGIKGNLSLFCRNDVAYGHDPEDLNWFISSQPVSDENYNQWDLKARYVGSEEYLETKVNPYSNKVTIIDGYLKDSTIEVDLR</sequence>
<dbReference type="InterPro" id="IPR014867">
    <property type="entry name" value="Spore_coat_CotH_CotH2/3/7"/>
</dbReference>
<protein>
    <recommendedName>
        <fullName evidence="3">Inner spore coat protein H</fullName>
    </recommendedName>
</protein>
<organism evidence="1 2">
    <name type="scientific">Candidatus Syntrophocurvum alkaliphilum</name>
    <dbReference type="NCBI Taxonomy" id="2293317"/>
    <lineage>
        <taxon>Bacteria</taxon>
        <taxon>Bacillati</taxon>
        <taxon>Bacillota</taxon>
        <taxon>Clostridia</taxon>
        <taxon>Eubacteriales</taxon>
        <taxon>Syntrophomonadaceae</taxon>
        <taxon>Candidatus Syntrophocurvum</taxon>
    </lineage>
</organism>
<evidence type="ECO:0008006" key="3">
    <source>
        <dbReference type="Google" id="ProtNLM"/>
    </source>
</evidence>
<dbReference type="OrthoDB" id="3235126at2"/>